<dbReference type="KEGG" id="gsh:117353482"/>
<reference evidence="3" key="1">
    <citation type="submission" date="2025-08" db="UniProtKB">
        <authorList>
            <consortium name="RefSeq"/>
        </authorList>
    </citation>
    <scope>IDENTIFICATION</scope>
</reference>
<dbReference type="AlphaFoldDB" id="A0A6P8P7V7"/>
<protein>
    <submittedName>
        <fullName evidence="3">Protein FAM227A isoform X1</fullName>
    </submittedName>
</protein>
<dbReference type="GeneID" id="117353482"/>
<dbReference type="CTD" id="646851"/>
<dbReference type="Pfam" id="PF14922">
    <property type="entry name" value="FWWh"/>
    <property type="match status" value="1"/>
</dbReference>
<sequence length="586" mass="66908">MAFINQATLPIVLFEEVRTDTLMDQEMLRQEAQRIITETPALLLIGSMHTVNQKLISSRTDLCKSSSKDFVMISRQEVIQKQRKAIMDITDLEQKKRICYRERNKEEAARSTQKYERPMKIPDRKQSLVKDGIMKKSISSPVLVDLQHFPGFSEGAPPPLPNEVSLKNIIENVISAQSNAAGKELLQFLSTPDVQAILLGSFWWIFLQKYQPEPENQSLLFQSVADNYVHLLQEARSFLYGDNFLKAFPSVLSQAVYSCFCFSFPMSWHQFYTDDFKTMICNTIWEWIGGIRPLPGIYSSWNYSHLEPKNLRIEDRMQEKEKEMKYVSTSILSLEARKNSEGCLAGSSHRLRTRNISFSGLNHKRGSIQPASNGYSLNNLSLGSDLSRESVGLSKLLSLTDTKQTRFSVDMPHTLKVAEVEKPRSRKSNISKSVEMKYPSVRSHKESHPACRGPDFTNSVFNLNGLSPLVQNYLQRQNVMPIAGQDVLMQRTEVKNVIPSSVPTYSDLVRQGYKRLQALDCVLRNTYGKLGKDSLAFNHSLHEAKNELLRHEKHLAEKKERKKLNQLIVPSSRGCARRRVAPGFRT</sequence>
<dbReference type="PANTHER" id="PTHR33560">
    <property type="entry name" value="PROTEIN FAM227B"/>
    <property type="match status" value="1"/>
</dbReference>
<dbReference type="Proteomes" id="UP000515159">
    <property type="component" value="Chromosome 2"/>
</dbReference>
<organism evidence="2 3">
    <name type="scientific">Geotrypetes seraphini</name>
    <name type="common">Gaboon caecilian</name>
    <name type="synonym">Caecilia seraphini</name>
    <dbReference type="NCBI Taxonomy" id="260995"/>
    <lineage>
        <taxon>Eukaryota</taxon>
        <taxon>Metazoa</taxon>
        <taxon>Chordata</taxon>
        <taxon>Craniata</taxon>
        <taxon>Vertebrata</taxon>
        <taxon>Euteleostomi</taxon>
        <taxon>Amphibia</taxon>
        <taxon>Gymnophiona</taxon>
        <taxon>Geotrypetes</taxon>
    </lineage>
</organism>
<dbReference type="InParanoid" id="A0A6P8P7V7"/>
<name>A0A6P8P7V7_GEOSA</name>
<evidence type="ECO:0000313" key="3">
    <source>
        <dbReference type="RefSeq" id="XP_033785337.1"/>
    </source>
</evidence>
<proteinExistence type="inferred from homology"/>
<keyword evidence="2" id="KW-1185">Reference proteome</keyword>
<gene>
    <name evidence="3" type="primary">FAM227A</name>
</gene>
<dbReference type="OrthoDB" id="192208at2759"/>
<dbReference type="InterPro" id="IPR029417">
    <property type="entry name" value="FAM227"/>
</dbReference>
<dbReference type="FunCoup" id="A0A6P8P7V7">
    <property type="interactions" value="51"/>
</dbReference>
<evidence type="ECO:0000256" key="1">
    <source>
        <dbReference type="ARBA" id="ARBA00008666"/>
    </source>
</evidence>
<dbReference type="RefSeq" id="XP_033785337.1">
    <property type="nucleotide sequence ID" value="XM_033929446.1"/>
</dbReference>
<evidence type="ECO:0000313" key="2">
    <source>
        <dbReference type="Proteomes" id="UP000515159"/>
    </source>
</evidence>
<accession>A0A6P8P7V7</accession>
<comment type="similarity">
    <text evidence="1">Belongs to the FAM227 family.</text>
</comment>
<dbReference type="PANTHER" id="PTHR33560:SF1">
    <property type="entry name" value="PROTEIN FAM227A"/>
    <property type="match status" value="1"/>
</dbReference>